<accession>A0ABW1WMT8</accession>
<keyword evidence="2" id="KW-1185">Reference proteome</keyword>
<name>A0ABW1WMT8_9HYPH</name>
<reference evidence="2" key="1">
    <citation type="journal article" date="2019" name="Int. J. Syst. Evol. Microbiol.">
        <title>The Global Catalogue of Microorganisms (GCM) 10K type strain sequencing project: providing services to taxonomists for standard genome sequencing and annotation.</title>
        <authorList>
            <consortium name="The Broad Institute Genomics Platform"/>
            <consortium name="The Broad Institute Genome Sequencing Center for Infectious Disease"/>
            <person name="Wu L."/>
            <person name="Ma J."/>
        </authorList>
    </citation>
    <scope>NUCLEOTIDE SEQUENCE [LARGE SCALE GENOMIC DNA]</scope>
    <source>
        <strain evidence="2">CCUG 36916</strain>
    </source>
</reference>
<dbReference type="RefSeq" id="WP_192282918.1">
    <property type="nucleotide sequence ID" value="NZ_JBHSTT010000010.1"/>
</dbReference>
<comment type="caution">
    <text evidence="1">The sequence shown here is derived from an EMBL/GenBank/DDBJ whole genome shotgun (WGS) entry which is preliminary data.</text>
</comment>
<proteinExistence type="predicted"/>
<protein>
    <recommendedName>
        <fullName evidence="3">DUF551 domain-containing protein</fullName>
    </recommendedName>
</protein>
<organism evidence="1 2">
    <name type="scientific">Methylorubrum zatmanii</name>
    <dbReference type="NCBI Taxonomy" id="29429"/>
    <lineage>
        <taxon>Bacteria</taxon>
        <taxon>Pseudomonadati</taxon>
        <taxon>Pseudomonadota</taxon>
        <taxon>Alphaproteobacteria</taxon>
        <taxon>Hyphomicrobiales</taxon>
        <taxon>Methylobacteriaceae</taxon>
        <taxon>Methylorubrum</taxon>
    </lineage>
</organism>
<evidence type="ECO:0000313" key="2">
    <source>
        <dbReference type="Proteomes" id="UP001596237"/>
    </source>
</evidence>
<evidence type="ECO:0008006" key="3">
    <source>
        <dbReference type="Google" id="ProtNLM"/>
    </source>
</evidence>
<sequence length="79" mass="9190">MADWQNVETAPKDRKVDLWAKIWLPESDRFVGDRFPDCRWDSGDSQCNRSASWSGLPKGWRATQWMERPEAPEGAPVRQ</sequence>
<evidence type="ECO:0000313" key="1">
    <source>
        <dbReference type="EMBL" id="MFC6388370.1"/>
    </source>
</evidence>
<dbReference type="Proteomes" id="UP001596237">
    <property type="component" value="Unassembled WGS sequence"/>
</dbReference>
<dbReference type="EMBL" id="JBHSTT010000010">
    <property type="protein sequence ID" value="MFC6388370.1"/>
    <property type="molecule type" value="Genomic_DNA"/>
</dbReference>
<gene>
    <name evidence="1" type="ORF">ACFQDP_03220</name>
</gene>